<dbReference type="PANTHER" id="PTHR43563:SF14">
    <property type="entry name" value="AMINE OXIDASE"/>
    <property type="match status" value="1"/>
</dbReference>
<proteinExistence type="inferred from homology"/>
<reference evidence="3 4" key="1">
    <citation type="submission" date="2024-07" db="EMBL/GenBank/DDBJ databases">
        <title>Marimonas sp.nov., isolated from tidal-flat sediment.</title>
        <authorList>
            <person name="Jayan J.N."/>
            <person name="Lee S.S."/>
        </authorList>
    </citation>
    <scope>NUCLEOTIDE SEQUENCE [LARGE SCALE GENOMIC DNA]</scope>
    <source>
        <strain evidence="3 4">MJW-29</strain>
    </source>
</reference>
<accession>A0ABV3RNR4</accession>
<dbReference type="SUPFAM" id="SSF54373">
    <property type="entry name" value="FAD-linked reductases, C-terminal domain"/>
    <property type="match status" value="1"/>
</dbReference>
<comment type="similarity">
    <text evidence="1">Belongs to the flavin monoamine oxidase family.</text>
</comment>
<evidence type="ECO:0000259" key="2">
    <source>
        <dbReference type="Pfam" id="PF01593"/>
    </source>
</evidence>
<dbReference type="Proteomes" id="UP001556098">
    <property type="component" value="Unassembled WGS sequence"/>
</dbReference>
<dbReference type="InterPro" id="IPR050703">
    <property type="entry name" value="Flavin_MAO"/>
</dbReference>
<dbReference type="Gene3D" id="3.50.50.60">
    <property type="entry name" value="FAD/NAD(P)-binding domain"/>
    <property type="match status" value="2"/>
</dbReference>
<comment type="caution">
    <text evidence="3">The sequence shown here is derived from an EMBL/GenBank/DDBJ whole genome shotgun (WGS) entry which is preliminary data.</text>
</comment>
<feature type="domain" description="Amine oxidase" evidence="2">
    <location>
        <begin position="12"/>
        <end position="92"/>
    </location>
</feature>
<name>A0ABV3RNR4_9RHOB</name>
<dbReference type="InterPro" id="IPR002937">
    <property type="entry name" value="Amino_oxidase"/>
</dbReference>
<organism evidence="3 4">
    <name type="scientific">Sulfitobacter sediminis</name>
    <dbReference type="NCBI Taxonomy" id="3234186"/>
    <lineage>
        <taxon>Bacteria</taxon>
        <taxon>Pseudomonadati</taxon>
        <taxon>Pseudomonadota</taxon>
        <taxon>Alphaproteobacteria</taxon>
        <taxon>Rhodobacterales</taxon>
        <taxon>Roseobacteraceae</taxon>
        <taxon>Sulfitobacter</taxon>
    </lineage>
</organism>
<evidence type="ECO:0000256" key="1">
    <source>
        <dbReference type="ARBA" id="ARBA00005995"/>
    </source>
</evidence>
<sequence length="364" mass="39385">MNTDVLIIGGGLSGLASAEALSAQGRQVLLLEARDRLGGRIETKRDGDAYFDLGPAWFWPGQPRMAKLAARLGLGVFEQYAEGALTYEDENGSVQRGRGFSSMEGSLRITGGMGALVEGLSGRIPPDLVRLDCPVAGLAKRKEGIEAELEDRTRVSARRVILALPPRIASHLTFDPFLPVRTIRQMQDVPTWMAGQAKVLATYDTAFWRDAGLSGDAMSRRGPMVEIHDASPEGSGPFALFGFIGVPPSARTDTNRLQEVVLAQLARLYGPQAAQPRKLLLRDWATERYTATPLDQRPLMAHPSYGLPDGLRDLWDGRIIFAGTEVAPQFGGYLEGALEAAEAAVARVLATGTPHVRPKLPSFD</sequence>
<keyword evidence="4" id="KW-1185">Reference proteome</keyword>
<dbReference type="SUPFAM" id="SSF51905">
    <property type="entry name" value="FAD/NAD(P)-binding domain"/>
    <property type="match status" value="1"/>
</dbReference>
<evidence type="ECO:0000313" key="3">
    <source>
        <dbReference type="EMBL" id="MEW9920614.1"/>
    </source>
</evidence>
<dbReference type="RefSeq" id="WP_367878310.1">
    <property type="nucleotide sequence ID" value="NZ_JBFNXX010000009.1"/>
</dbReference>
<evidence type="ECO:0000313" key="4">
    <source>
        <dbReference type="Proteomes" id="UP001556098"/>
    </source>
</evidence>
<dbReference type="Pfam" id="PF01593">
    <property type="entry name" value="Amino_oxidase"/>
    <property type="match status" value="2"/>
</dbReference>
<gene>
    <name evidence="3" type="ORF">AB2B41_13440</name>
</gene>
<dbReference type="EMBL" id="JBFNXX010000009">
    <property type="protein sequence ID" value="MEW9920614.1"/>
    <property type="molecule type" value="Genomic_DNA"/>
</dbReference>
<dbReference type="PANTHER" id="PTHR43563">
    <property type="entry name" value="AMINE OXIDASE"/>
    <property type="match status" value="1"/>
</dbReference>
<protein>
    <submittedName>
        <fullName evidence="3">Flavin monoamine oxidase family protein</fullName>
    </submittedName>
</protein>
<feature type="domain" description="Amine oxidase" evidence="2">
    <location>
        <begin position="100"/>
        <end position="349"/>
    </location>
</feature>
<dbReference type="InterPro" id="IPR036188">
    <property type="entry name" value="FAD/NAD-bd_sf"/>
</dbReference>